<reference evidence="18 19" key="1">
    <citation type="submission" date="2016-10" db="EMBL/GenBank/DDBJ databases">
        <authorList>
            <person name="de Groot N.N."/>
        </authorList>
    </citation>
    <scope>NUCLEOTIDE SEQUENCE [LARGE SCALE GENOMIC DNA]</scope>
    <source>
        <strain evidence="18 19">DSM 1801</strain>
    </source>
</reference>
<evidence type="ECO:0000256" key="11">
    <source>
        <dbReference type="ARBA" id="ARBA00048841"/>
    </source>
</evidence>
<evidence type="ECO:0000256" key="9">
    <source>
        <dbReference type="ARBA" id="ARBA00023053"/>
    </source>
</evidence>
<dbReference type="Gene3D" id="3.30.70.260">
    <property type="match status" value="1"/>
</dbReference>
<dbReference type="InterPro" id="IPR019811">
    <property type="entry name" value="HDH_CS"/>
</dbReference>
<dbReference type="STRING" id="29364.SAMN04487772_13020"/>
<dbReference type="AlphaFoldDB" id="A0A1I0FCY3"/>
<sequence>MINISVLGYGTVGSGVVEVLNTNQDSINKKAGNEINVKYVLDLRDFEGDPIQKKVVHDYSVIVNDPDVQIIVETMGGTNPAYQFVKEALEKGKSVCTSNKELVAKHGAELLQIAREKKVNFLFEASVGGGIPIIRPLNQSLTADEIEEITGILNGTTNYILTKMSTEGSDFETVLKDAQAKGYAERNPEADVEGYDACRKIAILTSLAYGMQVDYEDIYTEGITKITDKDIKYAKALNASIKIFGTSKKSGDKVYAMVAPMMINDKHPLYSVNDVFNGIFVKGNLLGDVMFYGKGAGKLPTASAVVADVVDAAKHLGTNIMTIWSSKKLELASIDEASQKFFVRLEGSKEQNEAKVKEVFGTVTEVKAGFQDEYAFITPEMKEKAFGEAVNKFENMISRIRVAF</sequence>
<evidence type="ECO:0000313" key="18">
    <source>
        <dbReference type="EMBL" id="SET56013.1"/>
    </source>
</evidence>
<name>A0A1I0FCY3_9FIRM</name>
<dbReference type="NCBIfam" id="NF004976">
    <property type="entry name" value="PRK06349.1"/>
    <property type="match status" value="1"/>
</dbReference>
<gene>
    <name evidence="18" type="ORF">SAMN04487772_13020</name>
</gene>
<accession>A0A1I0FCY3</accession>
<keyword evidence="10 14" id="KW-0486">Methionine biosynthesis</keyword>
<dbReference type="EC" id="1.1.1.3" evidence="4 14"/>
<organism evidence="18 19">
    <name type="scientific">[Clostridium] polysaccharolyticum</name>
    <dbReference type="NCBI Taxonomy" id="29364"/>
    <lineage>
        <taxon>Bacteria</taxon>
        <taxon>Bacillati</taxon>
        <taxon>Bacillota</taxon>
        <taxon>Clostridia</taxon>
        <taxon>Lachnospirales</taxon>
        <taxon>Lachnospiraceae</taxon>
    </lineage>
</organism>
<dbReference type="Gene3D" id="3.40.50.720">
    <property type="entry name" value="NAD(P)-binding Rossmann-like Domain"/>
    <property type="match status" value="1"/>
</dbReference>
<dbReference type="FunFam" id="3.30.360.10:FF:000005">
    <property type="entry name" value="Homoserine dehydrogenase"/>
    <property type="match status" value="1"/>
</dbReference>
<dbReference type="Pfam" id="PF00742">
    <property type="entry name" value="Homoserine_dh"/>
    <property type="match status" value="1"/>
</dbReference>
<dbReference type="Proteomes" id="UP000199800">
    <property type="component" value="Unassembled WGS sequence"/>
</dbReference>
<keyword evidence="9" id="KW-0915">Sodium</keyword>
<keyword evidence="8 14" id="KW-0560">Oxidoreductase</keyword>
<dbReference type="InterPro" id="IPR005106">
    <property type="entry name" value="Asp/hSer_DH_NAD-bd"/>
</dbReference>
<dbReference type="InterPro" id="IPR016204">
    <property type="entry name" value="HDH"/>
</dbReference>
<dbReference type="PANTHER" id="PTHR43331:SF1">
    <property type="entry name" value="HOMOSERINE DEHYDROGENASE"/>
    <property type="match status" value="1"/>
</dbReference>
<proteinExistence type="inferred from homology"/>
<evidence type="ECO:0000256" key="5">
    <source>
        <dbReference type="ARBA" id="ARBA00013376"/>
    </source>
</evidence>
<dbReference type="GO" id="GO:0009086">
    <property type="term" value="P:methionine biosynthetic process"/>
    <property type="evidence" value="ECO:0007669"/>
    <property type="project" value="UniProtKB-KW"/>
</dbReference>
<dbReference type="Pfam" id="PF03447">
    <property type="entry name" value="NAD_binding_3"/>
    <property type="match status" value="1"/>
</dbReference>
<dbReference type="SUPFAM" id="SSF51735">
    <property type="entry name" value="NAD(P)-binding Rossmann-fold domains"/>
    <property type="match status" value="1"/>
</dbReference>
<dbReference type="OrthoDB" id="9808167at2"/>
<feature type="domain" description="Aspartate/homoserine dehydrogenase NAD-binding" evidence="17">
    <location>
        <begin position="8"/>
        <end position="124"/>
    </location>
</feature>
<dbReference type="EMBL" id="FOHN01000030">
    <property type="protein sequence ID" value="SET56013.1"/>
    <property type="molecule type" value="Genomic_DNA"/>
</dbReference>
<dbReference type="RefSeq" id="WP_092478792.1">
    <property type="nucleotide sequence ID" value="NZ_FOHN01000030.1"/>
</dbReference>
<dbReference type="GO" id="GO:0050661">
    <property type="term" value="F:NADP binding"/>
    <property type="evidence" value="ECO:0007669"/>
    <property type="project" value="InterPro"/>
</dbReference>
<keyword evidence="7 14" id="KW-0791">Threonine biosynthesis</keyword>
<comment type="pathway">
    <text evidence="1 14">Amino-acid biosynthesis; L-threonine biosynthesis; L-threonine from L-aspartate: step 3/5.</text>
</comment>
<dbReference type="SUPFAM" id="SSF55347">
    <property type="entry name" value="Glyceraldehyde-3-phosphate dehydrogenase-like, C-terminal domain"/>
    <property type="match status" value="1"/>
</dbReference>
<dbReference type="PROSITE" id="PS01042">
    <property type="entry name" value="HOMOSER_DHGENASE"/>
    <property type="match status" value="1"/>
</dbReference>
<evidence type="ECO:0000256" key="7">
    <source>
        <dbReference type="ARBA" id="ARBA00022697"/>
    </source>
</evidence>
<feature type="active site" description="Proton donor" evidence="12">
    <location>
        <position position="200"/>
    </location>
</feature>
<dbReference type="InterPro" id="IPR036291">
    <property type="entry name" value="NAD(P)-bd_dom_sf"/>
</dbReference>
<dbReference type="PANTHER" id="PTHR43331">
    <property type="entry name" value="HOMOSERINE DEHYDROGENASE"/>
    <property type="match status" value="1"/>
</dbReference>
<evidence type="ECO:0000259" key="16">
    <source>
        <dbReference type="Pfam" id="PF00742"/>
    </source>
</evidence>
<evidence type="ECO:0000256" key="13">
    <source>
        <dbReference type="PIRSR" id="PIRSR000098-2"/>
    </source>
</evidence>
<dbReference type="Gene3D" id="3.30.360.10">
    <property type="entry name" value="Dihydrodipicolinate Reductase, domain 2"/>
    <property type="match status" value="1"/>
</dbReference>
<feature type="binding site" evidence="13">
    <location>
        <position position="100"/>
    </location>
    <ligand>
        <name>NADPH</name>
        <dbReference type="ChEBI" id="CHEBI:57783"/>
    </ligand>
</feature>
<dbReference type="InterPro" id="IPR001342">
    <property type="entry name" value="HDH_cat"/>
</dbReference>
<evidence type="ECO:0000256" key="2">
    <source>
        <dbReference type="ARBA" id="ARBA00005062"/>
    </source>
</evidence>
<keyword evidence="13 14" id="KW-0521">NADP</keyword>
<evidence type="ECO:0000256" key="3">
    <source>
        <dbReference type="ARBA" id="ARBA00006753"/>
    </source>
</evidence>
<keyword evidence="6 14" id="KW-0028">Amino-acid biosynthesis</keyword>
<comment type="catalytic activity">
    <reaction evidence="11">
        <text>L-homoserine + NADP(+) = L-aspartate 4-semialdehyde + NADPH + H(+)</text>
        <dbReference type="Rhea" id="RHEA:15761"/>
        <dbReference type="ChEBI" id="CHEBI:15378"/>
        <dbReference type="ChEBI" id="CHEBI:57476"/>
        <dbReference type="ChEBI" id="CHEBI:57783"/>
        <dbReference type="ChEBI" id="CHEBI:58349"/>
        <dbReference type="ChEBI" id="CHEBI:537519"/>
        <dbReference type="EC" id="1.1.1.3"/>
    </reaction>
    <physiologicalReaction direction="right-to-left" evidence="11">
        <dbReference type="Rhea" id="RHEA:15763"/>
    </physiologicalReaction>
</comment>
<comment type="similarity">
    <text evidence="3 15">Belongs to the homoserine dehydrogenase family.</text>
</comment>
<protein>
    <recommendedName>
        <fullName evidence="5 14">Homoserine dehydrogenase</fullName>
        <ecNumber evidence="4 14">1.1.1.3</ecNumber>
    </recommendedName>
</protein>
<feature type="binding site" evidence="13">
    <location>
        <begin position="7"/>
        <end position="14"/>
    </location>
    <ligand>
        <name>NADP(+)</name>
        <dbReference type="ChEBI" id="CHEBI:58349"/>
    </ligand>
</feature>
<evidence type="ECO:0000256" key="4">
    <source>
        <dbReference type="ARBA" id="ARBA00013213"/>
    </source>
</evidence>
<evidence type="ECO:0000256" key="8">
    <source>
        <dbReference type="ARBA" id="ARBA00023002"/>
    </source>
</evidence>
<feature type="domain" description="Homoserine dehydrogenase catalytic" evidence="16">
    <location>
        <begin position="132"/>
        <end position="310"/>
    </location>
</feature>
<keyword evidence="19" id="KW-1185">Reference proteome</keyword>
<evidence type="ECO:0000256" key="10">
    <source>
        <dbReference type="ARBA" id="ARBA00023167"/>
    </source>
</evidence>
<comment type="pathway">
    <text evidence="2 14">Amino-acid biosynthesis; L-methionine biosynthesis via de novo pathway; L-homoserine from L-aspartate: step 3/3.</text>
</comment>
<evidence type="ECO:0000256" key="12">
    <source>
        <dbReference type="PIRSR" id="PIRSR000098-1"/>
    </source>
</evidence>
<dbReference type="UniPathway" id="UPA00050">
    <property type="reaction ID" value="UER00063"/>
</dbReference>
<dbReference type="UniPathway" id="UPA00051">
    <property type="reaction ID" value="UER00465"/>
</dbReference>
<feature type="binding site" evidence="13">
    <location>
        <position position="185"/>
    </location>
    <ligand>
        <name>L-homoserine</name>
        <dbReference type="ChEBI" id="CHEBI:57476"/>
    </ligand>
</feature>
<dbReference type="PIRSF" id="PIRSF000098">
    <property type="entry name" value="Homoser_dehydrog"/>
    <property type="match status" value="1"/>
</dbReference>
<evidence type="ECO:0000256" key="6">
    <source>
        <dbReference type="ARBA" id="ARBA00022605"/>
    </source>
</evidence>
<evidence type="ECO:0000259" key="17">
    <source>
        <dbReference type="Pfam" id="PF03447"/>
    </source>
</evidence>
<evidence type="ECO:0000256" key="14">
    <source>
        <dbReference type="RuleBase" id="RU000579"/>
    </source>
</evidence>
<evidence type="ECO:0000256" key="15">
    <source>
        <dbReference type="RuleBase" id="RU004171"/>
    </source>
</evidence>
<dbReference type="GO" id="GO:0004412">
    <property type="term" value="F:homoserine dehydrogenase activity"/>
    <property type="evidence" value="ECO:0007669"/>
    <property type="project" value="UniProtKB-EC"/>
</dbReference>
<evidence type="ECO:0000313" key="19">
    <source>
        <dbReference type="Proteomes" id="UP000199800"/>
    </source>
</evidence>
<dbReference type="GO" id="GO:0009088">
    <property type="term" value="P:threonine biosynthetic process"/>
    <property type="evidence" value="ECO:0007669"/>
    <property type="project" value="UniProtKB-UniPathway"/>
</dbReference>
<evidence type="ECO:0000256" key="1">
    <source>
        <dbReference type="ARBA" id="ARBA00005056"/>
    </source>
</evidence>